<dbReference type="InterPro" id="IPR000683">
    <property type="entry name" value="Gfo/Idh/MocA-like_OxRdtase_N"/>
</dbReference>
<dbReference type="GO" id="GO:0000166">
    <property type="term" value="F:nucleotide binding"/>
    <property type="evidence" value="ECO:0007669"/>
    <property type="project" value="InterPro"/>
</dbReference>
<dbReference type="Proteomes" id="UP000028006">
    <property type="component" value="Unassembled WGS sequence"/>
</dbReference>
<dbReference type="InterPro" id="IPR036291">
    <property type="entry name" value="NAD(P)-bd_dom_sf"/>
</dbReference>
<dbReference type="SUPFAM" id="SSF51735">
    <property type="entry name" value="NAD(P)-binding Rossmann-fold domains"/>
    <property type="match status" value="1"/>
</dbReference>
<dbReference type="PANTHER" id="PTHR43377:SF2">
    <property type="entry name" value="BINDING ROSSMANN FOLD OXIDOREDUCTASE, PUTATIVE (AFU_ORTHOLOGUE AFUA_4G00560)-RELATED"/>
    <property type="match status" value="1"/>
</dbReference>
<feature type="domain" description="Gfo/Idh/MocA-like oxidoreductase N-terminal" evidence="1">
    <location>
        <begin position="2"/>
        <end position="90"/>
    </location>
</feature>
<keyword evidence="3" id="KW-1185">Reference proteome</keyword>
<accession>A0A081N5Z4</accession>
<name>A0A081N5Z4_9GAMM</name>
<gene>
    <name evidence="2" type="ORF">GZ77_16560</name>
</gene>
<evidence type="ECO:0000313" key="2">
    <source>
        <dbReference type="EMBL" id="KEQ13867.1"/>
    </source>
</evidence>
<reference evidence="2 3" key="1">
    <citation type="submission" date="2014-06" db="EMBL/GenBank/DDBJ databases">
        <title>Whole Genome Sequences of Three Symbiotic Endozoicomonas Bacteria.</title>
        <authorList>
            <person name="Neave M.J."/>
            <person name="Apprill A."/>
            <person name="Voolstra C.R."/>
        </authorList>
    </citation>
    <scope>NUCLEOTIDE SEQUENCE [LARGE SCALE GENOMIC DNA]</scope>
    <source>
        <strain evidence="2 3">LMG 24815</strain>
    </source>
</reference>
<organism evidence="2 3">
    <name type="scientific">Endozoicomonas montiporae</name>
    <dbReference type="NCBI Taxonomy" id="1027273"/>
    <lineage>
        <taxon>Bacteria</taxon>
        <taxon>Pseudomonadati</taxon>
        <taxon>Pseudomonadota</taxon>
        <taxon>Gammaproteobacteria</taxon>
        <taxon>Oceanospirillales</taxon>
        <taxon>Endozoicomonadaceae</taxon>
        <taxon>Endozoicomonas</taxon>
    </lineage>
</organism>
<dbReference type="InterPro" id="IPR051450">
    <property type="entry name" value="Gfo/Idh/MocA_Oxidoreductases"/>
</dbReference>
<comment type="caution">
    <text evidence="2">The sequence shown here is derived from an EMBL/GenBank/DDBJ whole genome shotgun (WGS) entry which is preliminary data.</text>
</comment>
<evidence type="ECO:0000313" key="3">
    <source>
        <dbReference type="Proteomes" id="UP000028006"/>
    </source>
</evidence>
<dbReference type="EMBL" id="JOKG01000003">
    <property type="protein sequence ID" value="KEQ13867.1"/>
    <property type="molecule type" value="Genomic_DNA"/>
</dbReference>
<dbReference type="Gene3D" id="3.40.50.720">
    <property type="entry name" value="NAD(P)-binding Rossmann-like Domain"/>
    <property type="match status" value="1"/>
</dbReference>
<dbReference type="AlphaFoldDB" id="A0A081N5Z4"/>
<sequence length="306" mass="33829">MAVCARSKATLDKAREDIGAHLSLYEDFTKLLAQESLDALFIAVPDELHESYLRQAIETGVAIFYEPPISNQPERIPAMLDVLQNASQLLHGDTELVYTPVFQQTSDLINDNLIGDIRHISLELNSNWGPIPDCELSLINNIAPWYFDVISRVSGKLPKRVMVLEDSDYISSLSQNQSLAVLDFGTFSATLRANIAAAVASDETTLTVHGTEGDLVASYFTGNLKWRTRANPEWSQKQVDPILPVAGWPGIHESVIAFFNALQQGERTLNNPWRMAQMCAAGAAAETSRLNRDWIDVQYPAESAAP</sequence>
<dbReference type="SUPFAM" id="SSF55347">
    <property type="entry name" value="Glyceraldehyde-3-phosphate dehydrogenase-like, C-terminal domain"/>
    <property type="match status" value="1"/>
</dbReference>
<proteinExistence type="predicted"/>
<protein>
    <recommendedName>
        <fullName evidence="1">Gfo/Idh/MocA-like oxidoreductase N-terminal domain-containing protein</fullName>
    </recommendedName>
</protein>
<dbReference type="Pfam" id="PF01408">
    <property type="entry name" value="GFO_IDH_MocA"/>
    <property type="match status" value="1"/>
</dbReference>
<dbReference type="Gene3D" id="3.30.360.10">
    <property type="entry name" value="Dihydrodipicolinate Reductase, domain 2"/>
    <property type="match status" value="1"/>
</dbReference>
<dbReference type="PANTHER" id="PTHR43377">
    <property type="entry name" value="BILIVERDIN REDUCTASE A"/>
    <property type="match status" value="1"/>
</dbReference>
<evidence type="ECO:0000259" key="1">
    <source>
        <dbReference type="Pfam" id="PF01408"/>
    </source>
</evidence>
<dbReference type="eggNOG" id="COG0673">
    <property type="taxonomic scope" value="Bacteria"/>
</dbReference>